<feature type="region of interest" description="Disordered" evidence="1">
    <location>
        <begin position="273"/>
        <end position="292"/>
    </location>
</feature>
<feature type="signal peptide" evidence="2">
    <location>
        <begin position="1"/>
        <end position="21"/>
    </location>
</feature>
<gene>
    <name evidence="3" type="ORF">JI741_04130</name>
</gene>
<evidence type="ECO:0000313" key="4">
    <source>
        <dbReference type="Proteomes" id="UP000613030"/>
    </source>
</evidence>
<comment type="caution">
    <text evidence="3">The sequence shown here is derived from an EMBL/GenBank/DDBJ whole genome shotgun (WGS) entry which is preliminary data.</text>
</comment>
<dbReference type="RefSeq" id="WP_202007648.1">
    <property type="nucleotide sequence ID" value="NZ_JAERRB010000001.1"/>
</dbReference>
<keyword evidence="4" id="KW-1185">Reference proteome</keyword>
<dbReference type="Proteomes" id="UP000613030">
    <property type="component" value="Unassembled WGS sequence"/>
</dbReference>
<evidence type="ECO:0000313" key="3">
    <source>
        <dbReference type="EMBL" id="MBL0740389.1"/>
    </source>
</evidence>
<accession>A0ABS1KM20</accession>
<evidence type="ECO:0000256" key="2">
    <source>
        <dbReference type="SAM" id="SignalP"/>
    </source>
</evidence>
<evidence type="ECO:0000256" key="1">
    <source>
        <dbReference type="SAM" id="MobiDB-lite"/>
    </source>
</evidence>
<sequence>MKLKTILVLLYTAAAPLSLWAQTGAQDSTGLPGDNFSLEGALEMFKKAGSPEEFERLINTENNAVNNLDLNGDGETDYIKVIDKKEGDAHAFILQDAVSESESQDVAVIEVEKKGNDNAVLQIVGDEDIYGEQIIVEPKPAEAAQPAPAQATPAPASNVTVNVWAWPAVRYVYGPSYVVWASPWAWRARPVWWRPWHPVRWHVFYGYRAVYRPHYVVVPHHRVVYAHRVYRPVRTTSVIVHNRHQASVNHYRATRTTRTVTGPRGGHVKTTRTTVHGKRGGRTRTTRVRTRN</sequence>
<protein>
    <recommendedName>
        <fullName evidence="5">Calcium-binding protein</fullName>
    </recommendedName>
</protein>
<name>A0ABS1KM20_9BACT</name>
<reference evidence="3 4" key="1">
    <citation type="submission" date="2021-01" db="EMBL/GenBank/DDBJ databases">
        <title>Chryseolinea sp. Jin1 Genome sequencing and assembly.</title>
        <authorList>
            <person name="Kim I."/>
        </authorList>
    </citation>
    <scope>NUCLEOTIDE SEQUENCE [LARGE SCALE GENOMIC DNA]</scope>
    <source>
        <strain evidence="3 4">Jin1</strain>
    </source>
</reference>
<organism evidence="3 4">
    <name type="scientific">Chryseolinea lacunae</name>
    <dbReference type="NCBI Taxonomy" id="2801331"/>
    <lineage>
        <taxon>Bacteria</taxon>
        <taxon>Pseudomonadati</taxon>
        <taxon>Bacteroidota</taxon>
        <taxon>Cytophagia</taxon>
        <taxon>Cytophagales</taxon>
        <taxon>Fulvivirgaceae</taxon>
        <taxon>Chryseolinea</taxon>
    </lineage>
</organism>
<keyword evidence="2" id="KW-0732">Signal</keyword>
<evidence type="ECO:0008006" key="5">
    <source>
        <dbReference type="Google" id="ProtNLM"/>
    </source>
</evidence>
<feature type="chain" id="PRO_5045519869" description="Calcium-binding protein" evidence="2">
    <location>
        <begin position="22"/>
        <end position="292"/>
    </location>
</feature>
<proteinExistence type="predicted"/>
<dbReference type="EMBL" id="JAERRB010000001">
    <property type="protein sequence ID" value="MBL0740389.1"/>
    <property type="molecule type" value="Genomic_DNA"/>
</dbReference>